<evidence type="ECO:0000313" key="1">
    <source>
        <dbReference type="EMBL" id="KAI4333604.1"/>
    </source>
</evidence>
<accession>A0ACB9ND37</accession>
<proteinExistence type="predicted"/>
<dbReference type="Proteomes" id="UP000828941">
    <property type="component" value="Chromosome 7"/>
</dbReference>
<name>A0ACB9ND37_BAUVA</name>
<reference evidence="1 2" key="1">
    <citation type="journal article" date="2022" name="DNA Res.">
        <title>Chromosomal-level genome assembly of the orchid tree Bauhinia variegata (Leguminosae; Cercidoideae) supports the allotetraploid origin hypothesis of Bauhinia.</title>
        <authorList>
            <person name="Zhong Y."/>
            <person name="Chen Y."/>
            <person name="Zheng D."/>
            <person name="Pang J."/>
            <person name="Liu Y."/>
            <person name="Luo S."/>
            <person name="Meng S."/>
            <person name="Qian L."/>
            <person name="Wei D."/>
            <person name="Dai S."/>
            <person name="Zhou R."/>
        </authorList>
    </citation>
    <scope>NUCLEOTIDE SEQUENCE [LARGE SCALE GENOMIC DNA]</scope>
    <source>
        <strain evidence="1">BV-YZ2020</strain>
    </source>
</reference>
<organism evidence="1 2">
    <name type="scientific">Bauhinia variegata</name>
    <name type="common">Purple orchid tree</name>
    <name type="synonym">Phanera variegata</name>
    <dbReference type="NCBI Taxonomy" id="167791"/>
    <lineage>
        <taxon>Eukaryota</taxon>
        <taxon>Viridiplantae</taxon>
        <taxon>Streptophyta</taxon>
        <taxon>Embryophyta</taxon>
        <taxon>Tracheophyta</taxon>
        <taxon>Spermatophyta</taxon>
        <taxon>Magnoliopsida</taxon>
        <taxon>eudicotyledons</taxon>
        <taxon>Gunneridae</taxon>
        <taxon>Pentapetalae</taxon>
        <taxon>rosids</taxon>
        <taxon>fabids</taxon>
        <taxon>Fabales</taxon>
        <taxon>Fabaceae</taxon>
        <taxon>Cercidoideae</taxon>
        <taxon>Cercideae</taxon>
        <taxon>Bauhiniinae</taxon>
        <taxon>Bauhinia</taxon>
    </lineage>
</organism>
<dbReference type="EMBL" id="CM039432">
    <property type="protein sequence ID" value="KAI4333604.1"/>
    <property type="molecule type" value="Genomic_DNA"/>
</dbReference>
<evidence type="ECO:0000313" key="2">
    <source>
        <dbReference type="Proteomes" id="UP000828941"/>
    </source>
</evidence>
<keyword evidence="2" id="KW-1185">Reference proteome</keyword>
<comment type="caution">
    <text evidence="1">The sequence shown here is derived from an EMBL/GenBank/DDBJ whole genome shotgun (WGS) entry which is preliminary data.</text>
</comment>
<gene>
    <name evidence="1" type="ORF">L6164_018388</name>
</gene>
<sequence length="710" mass="79658">MRKFSAPAFFSFVVFLVLVAKVESRFLRSNVSELVSDGVDGGKPNKDSSYLLLKGIESSESERECEQMYGFLPCSTSIYGHLFLVLVYEYLLFHGESYLAAGGKQIFAMLGPGVFGASAFDILGALPESLILLASGLSSNNEKAQDYATTGVGLLAGSSILLLTVVWGTCVIIGKQQFKTDSGDYNCPNSCGGLKALLTGSGITTNFETTQMARIMVLSVIPPVIMQIPNIFNFSSGPRSLTFLIALLITILFLILYLAYQIFEPHIYKIIRLEYVEHDHLILKIVQHAPKHTLQSILTENGTPNESAIVRLFNVIDKNGDGEISASEIKELLLRTRLTEAKTNEENDVEQVFKIFDQDGDKRISKEEFVNGFKTWLDQTKHALDKQFLSRKKQTNVYQVVKPWIEKKRHEREMRKHLKTELLRKVKSDMVASHFINEGTDEEHAIQRLFEKIDSNKDNQISQAELRELIMNIKPDMNSQDVEEALGKITQELDVNHDSEISEEEFLAVVKKWLRSSPSHSPLSYSESQEEIHPVWERVEKVVEENQKKGLVAWLKAIMNAVIGIAMVSVLAEPLIESVQNFSRSAGISSFLISFILVPLAINAREASLAFKEASHKKKYNTSETIYEIYDAVFMNNTIGFFAIAILIDVRQVTWEFSAEVLVVAIVCAIIGLAASFSSKFPLWTSFCAYLLYPLSLVLAYVLTHVVHYG</sequence>
<protein>
    <submittedName>
        <fullName evidence="1">Uncharacterized protein</fullName>
    </submittedName>
</protein>